<comment type="pathway">
    <text evidence="1">Cofactor biosynthesis; biotin biosynthesis; biotin from 7,8-diaminononanoate: step 1/2.</text>
</comment>
<feature type="binding site" evidence="1">
    <location>
        <begin position="175"/>
        <end position="176"/>
    </location>
    <ligand>
        <name>ATP</name>
        <dbReference type="ChEBI" id="CHEBI:30616"/>
    </ligand>
</feature>
<evidence type="ECO:0000256" key="1">
    <source>
        <dbReference type="HAMAP-Rule" id="MF_00336"/>
    </source>
</evidence>
<organism evidence="2 3">
    <name type="scientific">Nocardioides fonticola</name>
    <dbReference type="NCBI Taxonomy" id="450363"/>
    <lineage>
        <taxon>Bacteria</taxon>
        <taxon>Bacillati</taxon>
        <taxon>Actinomycetota</taxon>
        <taxon>Actinomycetes</taxon>
        <taxon>Propionibacteriales</taxon>
        <taxon>Nocardioidaceae</taxon>
        <taxon>Nocardioides</taxon>
    </lineage>
</organism>
<keyword evidence="3" id="KW-1185">Reference proteome</keyword>
<dbReference type="InterPro" id="IPR027417">
    <property type="entry name" value="P-loop_NTPase"/>
</dbReference>
<sequence>MRLIVVTGTNTDVGKTVATAALAARAIAAGERTVVVKPAQTGIATGDPGDAPTVAALTGCDTREYTRLDEPLAPDSAARRAGITIPPVADYAAPILDLLEEYDTVIVEGAGGLLVRLDTDGGTLLDLAVLLDEARPGLVEVVVVCAAALGTLNHAELTVGALRARGIEPAGIVIGSWPVEPGLAETVNREELPRVTGVPLLAALPAGAGSLSPEQFRGAAADWFAAT</sequence>
<dbReference type="PIRSF" id="PIRSF006755">
    <property type="entry name" value="DTB_synth"/>
    <property type="match status" value="1"/>
</dbReference>
<dbReference type="EMBL" id="BAAAZH010000005">
    <property type="protein sequence ID" value="GAA4110819.1"/>
    <property type="molecule type" value="Genomic_DNA"/>
</dbReference>
<accession>A0ABP7XBT4</accession>
<feature type="binding site" evidence="1">
    <location>
        <position position="50"/>
    </location>
    <ligand>
        <name>Mg(2+)</name>
        <dbReference type="ChEBI" id="CHEBI:18420"/>
    </ligand>
</feature>
<keyword evidence="1" id="KW-0093">Biotin biosynthesis</keyword>
<evidence type="ECO:0000313" key="3">
    <source>
        <dbReference type="Proteomes" id="UP001501495"/>
    </source>
</evidence>
<dbReference type="InterPro" id="IPR004472">
    <property type="entry name" value="DTB_synth_BioD"/>
</dbReference>
<dbReference type="SUPFAM" id="SSF52540">
    <property type="entry name" value="P-loop containing nucleoside triphosphate hydrolases"/>
    <property type="match status" value="1"/>
</dbReference>
<dbReference type="PANTHER" id="PTHR43210">
    <property type="entry name" value="DETHIOBIOTIN SYNTHETASE"/>
    <property type="match status" value="1"/>
</dbReference>
<feature type="binding site" evidence="1">
    <location>
        <begin position="12"/>
        <end position="17"/>
    </location>
    <ligand>
        <name>ATP</name>
        <dbReference type="ChEBI" id="CHEBI:30616"/>
    </ligand>
</feature>
<keyword evidence="1" id="KW-0479">Metal-binding</keyword>
<reference evidence="3" key="1">
    <citation type="journal article" date="2019" name="Int. J. Syst. Evol. Microbiol.">
        <title>The Global Catalogue of Microorganisms (GCM) 10K type strain sequencing project: providing services to taxonomists for standard genome sequencing and annotation.</title>
        <authorList>
            <consortium name="The Broad Institute Genomics Platform"/>
            <consortium name="The Broad Institute Genome Sequencing Center for Infectious Disease"/>
            <person name="Wu L."/>
            <person name="Ma J."/>
        </authorList>
    </citation>
    <scope>NUCLEOTIDE SEQUENCE [LARGE SCALE GENOMIC DNA]</scope>
    <source>
        <strain evidence="3">JCM 16703</strain>
    </source>
</reference>
<comment type="subunit">
    <text evidence="1">Homodimer.</text>
</comment>
<dbReference type="CDD" id="cd03109">
    <property type="entry name" value="DTBS"/>
    <property type="match status" value="1"/>
</dbReference>
<feature type="active site" evidence="1">
    <location>
        <position position="37"/>
    </location>
</feature>
<comment type="function">
    <text evidence="1">Catalyzes a mechanistically unusual reaction, the ATP-dependent insertion of CO2 between the N7 and N8 nitrogen atoms of 7,8-diaminopelargonic acid (DAPA, also called 7,8-diammoniononanoate) to form a ureido ring.</text>
</comment>
<dbReference type="NCBIfam" id="TIGR00347">
    <property type="entry name" value="bioD"/>
    <property type="match status" value="1"/>
</dbReference>
<keyword evidence="1" id="KW-0547">Nucleotide-binding</keyword>
<feature type="binding site" evidence="1">
    <location>
        <begin position="108"/>
        <end position="111"/>
    </location>
    <ligand>
        <name>ATP</name>
        <dbReference type="ChEBI" id="CHEBI:30616"/>
    </ligand>
</feature>
<gene>
    <name evidence="1 2" type="primary">bioD</name>
    <name evidence="2" type="ORF">GCM10022215_06250</name>
</gene>
<keyword evidence="1" id="KW-0963">Cytoplasm</keyword>
<dbReference type="Gene3D" id="3.40.50.300">
    <property type="entry name" value="P-loop containing nucleotide triphosphate hydrolases"/>
    <property type="match status" value="1"/>
</dbReference>
<feature type="binding site" evidence="1">
    <location>
        <position position="41"/>
    </location>
    <ligand>
        <name>substrate</name>
    </ligand>
</feature>
<proteinExistence type="inferred from homology"/>
<protein>
    <recommendedName>
        <fullName evidence="1">ATP-dependent dethiobiotin synthetase BioD</fullName>
        <ecNumber evidence="1">6.3.3.3</ecNumber>
    </recommendedName>
    <alternativeName>
        <fullName evidence="1">DTB synthetase</fullName>
        <shortName evidence="1">DTBS</shortName>
    </alternativeName>
    <alternativeName>
        <fullName evidence="1">Dethiobiotin synthase</fullName>
    </alternativeName>
</protein>
<comment type="cofactor">
    <cofactor evidence="1">
        <name>Mg(2+)</name>
        <dbReference type="ChEBI" id="CHEBI:18420"/>
    </cofactor>
</comment>
<dbReference type="Proteomes" id="UP001501495">
    <property type="component" value="Unassembled WGS sequence"/>
</dbReference>
<keyword evidence="1" id="KW-0067">ATP-binding</keyword>
<dbReference type="EC" id="6.3.3.3" evidence="1"/>
<feature type="binding site" evidence="1">
    <location>
        <position position="16"/>
    </location>
    <ligand>
        <name>Mg(2+)</name>
        <dbReference type="ChEBI" id="CHEBI:18420"/>
    </ligand>
</feature>
<evidence type="ECO:0000313" key="2">
    <source>
        <dbReference type="EMBL" id="GAA4110819.1"/>
    </source>
</evidence>
<feature type="binding site" evidence="1">
    <location>
        <position position="108"/>
    </location>
    <ligand>
        <name>Mg(2+)</name>
        <dbReference type="ChEBI" id="CHEBI:18420"/>
    </ligand>
</feature>
<dbReference type="RefSeq" id="WP_344731759.1">
    <property type="nucleotide sequence ID" value="NZ_BAAAZH010000005.1"/>
</dbReference>
<dbReference type="PANTHER" id="PTHR43210:SF5">
    <property type="entry name" value="DETHIOBIOTIN SYNTHETASE"/>
    <property type="match status" value="1"/>
</dbReference>
<comment type="caution">
    <text evidence="2">The sequence shown here is derived from an EMBL/GenBank/DDBJ whole genome shotgun (WGS) entry which is preliminary data.</text>
</comment>
<keyword evidence="1" id="KW-0436">Ligase</keyword>
<comment type="catalytic activity">
    <reaction evidence="1">
        <text>(7R,8S)-7,8-diammoniononanoate + CO2 + ATP = (4R,5S)-dethiobiotin + ADP + phosphate + 3 H(+)</text>
        <dbReference type="Rhea" id="RHEA:15805"/>
        <dbReference type="ChEBI" id="CHEBI:15378"/>
        <dbReference type="ChEBI" id="CHEBI:16526"/>
        <dbReference type="ChEBI" id="CHEBI:30616"/>
        <dbReference type="ChEBI" id="CHEBI:43474"/>
        <dbReference type="ChEBI" id="CHEBI:149469"/>
        <dbReference type="ChEBI" id="CHEBI:149473"/>
        <dbReference type="ChEBI" id="CHEBI:456216"/>
        <dbReference type="EC" id="6.3.3.3"/>
    </reaction>
</comment>
<comment type="similarity">
    <text evidence="1">Belongs to the dethiobiotin synthetase family.</text>
</comment>
<comment type="caution">
    <text evidence="1">Lacks conserved residue(s) required for the propagation of feature annotation.</text>
</comment>
<keyword evidence="1" id="KW-0460">Magnesium</keyword>
<name>A0ABP7XBT4_9ACTN</name>
<dbReference type="Pfam" id="PF13500">
    <property type="entry name" value="AAA_26"/>
    <property type="match status" value="1"/>
</dbReference>
<feature type="binding site" evidence="1">
    <location>
        <position position="50"/>
    </location>
    <ligand>
        <name>ATP</name>
        <dbReference type="ChEBI" id="CHEBI:30616"/>
    </ligand>
</feature>
<dbReference type="HAMAP" id="MF_00336">
    <property type="entry name" value="BioD"/>
    <property type="match status" value="1"/>
</dbReference>
<comment type="subcellular location">
    <subcellularLocation>
        <location evidence="1">Cytoplasm</location>
    </subcellularLocation>
</comment>